<dbReference type="OrthoDB" id="9951719at2"/>
<accession>A0A427V540</accession>
<organism evidence="3 4">
    <name type="scientific">Atlantibacter subterraneus</name>
    <dbReference type="NCBI Taxonomy" id="255519"/>
    <lineage>
        <taxon>Bacteria</taxon>
        <taxon>Pseudomonadati</taxon>
        <taxon>Pseudomonadota</taxon>
        <taxon>Gammaproteobacteria</taxon>
        <taxon>Enterobacterales</taxon>
        <taxon>Enterobacteriaceae</taxon>
        <taxon>Atlantibacter</taxon>
    </lineage>
</organism>
<feature type="signal peptide" evidence="2">
    <location>
        <begin position="1"/>
        <end position="22"/>
    </location>
</feature>
<comment type="caution">
    <text evidence="3">The sequence shown here is derived from an EMBL/GenBank/DDBJ whole genome shotgun (WGS) entry which is preliminary data.</text>
</comment>
<feature type="compositionally biased region" description="Basic and acidic residues" evidence="1">
    <location>
        <begin position="86"/>
        <end position="99"/>
    </location>
</feature>
<feature type="chain" id="PRO_5019078156" description="DUF1283 family protein" evidence="2">
    <location>
        <begin position="23"/>
        <end position="99"/>
    </location>
</feature>
<evidence type="ECO:0008006" key="5">
    <source>
        <dbReference type="Google" id="ProtNLM"/>
    </source>
</evidence>
<dbReference type="Proteomes" id="UP000275331">
    <property type="component" value="Unassembled WGS sequence"/>
</dbReference>
<keyword evidence="2" id="KW-0732">Signal</keyword>
<reference evidence="3 4" key="1">
    <citation type="submission" date="2018-10" db="EMBL/GenBank/DDBJ databases">
        <title>Transmission dynamics of multidrug resistant bacteria on intensive care unit surfaces.</title>
        <authorList>
            <person name="D'Souza A.W."/>
            <person name="Potter R.F."/>
            <person name="Wallace M."/>
            <person name="Shupe A."/>
            <person name="Patel S."/>
            <person name="Sun S."/>
            <person name="Gul D."/>
            <person name="Kwon J.H."/>
            <person name="Andleeb S."/>
            <person name="Burnham C.-A.D."/>
            <person name="Dantas G."/>
        </authorList>
    </citation>
    <scope>NUCLEOTIDE SEQUENCE [LARGE SCALE GENOMIC DNA]</scope>
    <source>
        <strain evidence="3 4">AS_373</strain>
    </source>
</reference>
<evidence type="ECO:0000313" key="4">
    <source>
        <dbReference type="Proteomes" id="UP000275331"/>
    </source>
</evidence>
<name>A0A427V540_9ENTR</name>
<gene>
    <name evidence="3" type="ORF">EGT71_05615</name>
</gene>
<evidence type="ECO:0000256" key="2">
    <source>
        <dbReference type="SAM" id="SignalP"/>
    </source>
</evidence>
<sequence length="99" mass="11383">MTLSSVKRVLYLSLIVVVPAAANPVETSKPDLHDPQIWQTSPEPLSAQEKEEQCRVFQTSACPYAQDTQSDIQREAQRRAQSRYDNIQKEGEWRQVKPR</sequence>
<evidence type="ECO:0000256" key="1">
    <source>
        <dbReference type="SAM" id="MobiDB-lite"/>
    </source>
</evidence>
<protein>
    <recommendedName>
        <fullName evidence="5">DUF1283 family protein</fullName>
    </recommendedName>
</protein>
<dbReference type="EMBL" id="RHXB01000003">
    <property type="protein sequence ID" value="RSE27870.1"/>
    <property type="molecule type" value="Genomic_DNA"/>
</dbReference>
<evidence type="ECO:0000313" key="3">
    <source>
        <dbReference type="EMBL" id="RSE27870.1"/>
    </source>
</evidence>
<feature type="region of interest" description="Disordered" evidence="1">
    <location>
        <begin position="65"/>
        <end position="99"/>
    </location>
</feature>
<dbReference type="RefSeq" id="WP_125292605.1">
    <property type="nucleotide sequence ID" value="NZ_JAPTZM010000007.1"/>
</dbReference>
<dbReference type="AlphaFoldDB" id="A0A427V540"/>
<proteinExistence type="predicted"/>